<dbReference type="CDD" id="cd00009">
    <property type="entry name" value="AAA"/>
    <property type="match status" value="1"/>
</dbReference>
<feature type="domain" description="Chromosomal replication initiator DnaA C-terminal" evidence="13">
    <location>
        <begin position="357"/>
        <end position="426"/>
    </location>
</feature>
<keyword evidence="3 8" id="KW-0235">DNA replication</keyword>
<gene>
    <name evidence="8 14" type="primary">dnaA</name>
    <name evidence="14" type="ORF">H9849_08920</name>
</gene>
<feature type="binding site" evidence="8">
    <location>
        <position position="162"/>
    </location>
    <ligand>
        <name>ATP</name>
        <dbReference type="ChEBI" id="CHEBI:30616"/>
    </ligand>
</feature>
<comment type="caution">
    <text evidence="8">Lacks conserved residue(s) required for the propagation of feature annotation.</text>
</comment>
<evidence type="ECO:0000256" key="9">
    <source>
        <dbReference type="NCBIfam" id="TIGR00362"/>
    </source>
</evidence>
<dbReference type="PROSITE" id="PS01008">
    <property type="entry name" value="DNAA"/>
    <property type="match status" value="1"/>
</dbReference>
<dbReference type="GO" id="GO:0006275">
    <property type="term" value="P:regulation of DNA replication"/>
    <property type="evidence" value="ECO:0007669"/>
    <property type="project" value="UniProtKB-UniRule"/>
</dbReference>
<dbReference type="InterPro" id="IPR013159">
    <property type="entry name" value="DnaA_C"/>
</dbReference>
<feature type="region of interest" description="Domain IV, binds dsDNA" evidence="8">
    <location>
        <begin position="331"/>
        <end position="451"/>
    </location>
</feature>
<dbReference type="SUPFAM" id="SSF48295">
    <property type="entry name" value="TrpR-like"/>
    <property type="match status" value="1"/>
</dbReference>
<dbReference type="FunFam" id="3.40.50.300:FF:000150">
    <property type="entry name" value="Chromosomal replication initiator protein DnaA"/>
    <property type="match status" value="1"/>
</dbReference>
<protein>
    <recommendedName>
        <fullName evidence="8 9">Chromosomal replication initiator protein DnaA</fullName>
    </recommendedName>
</protein>
<reference evidence="14" key="1">
    <citation type="journal article" date="2021" name="PeerJ">
        <title>Extensive microbial diversity within the chicken gut microbiome revealed by metagenomics and culture.</title>
        <authorList>
            <person name="Gilroy R."/>
            <person name="Ravi A."/>
            <person name="Getino M."/>
            <person name="Pursley I."/>
            <person name="Horton D.L."/>
            <person name="Alikhan N.F."/>
            <person name="Baker D."/>
            <person name="Gharbi K."/>
            <person name="Hall N."/>
            <person name="Watson M."/>
            <person name="Adriaenssens E.M."/>
            <person name="Foster-Nyarko E."/>
            <person name="Jarju S."/>
            <person name="Secka A."/>
            <person name="Antonio M."/>
            <person name="Oren A."/>
            <person name="Chaudhuri R.R."/>
            <person name="La Ragione R."/>
            <person name="Hildebrand F."/>
            <person name="Pallen M.J."/>
        </authorList>
    </citation>
    <scope>NUCLEOTIDE SEQUENCE</scope>
    <source>
        <strain evidence="14">ChiSxjej3B15-1167</strain>
    </source>
</reference>
<comment type="subcellular location">
    <subcellularLocation>
        <location evidence="8">Cytoplasm</location>
    </subcellularLocation>
</comment>
<dbReference type="InterPro" id="IPR003593">
    <property type="entry name" value="AAA+_ATPase"/>
</dbReference>
<comment type="similarity">
    <text evidence="1 8 11">Belongs to the DnaA family.</text>
</comment>
<comment type="caution">
    <text evidence="14">The sequence shown here is derived from an EMBL/GenBank/DDBJ whole genome shotgun (WGS) entry which is preliminary data.</text>
</comment>
<dbReference type="GO" id="GO:0006270">
    <property type="term" value="P:DNA replication initiation"/>
    <property type="evidence" value="ECO:0007669"/>
    <property type="project" value="UniProtKB-UniRule"/>
</dbReference>
<evidence type="ECO:0000256" key="10">
    <source>
        <dbReference type="RuleBase" id="RU000577"/>
    </source>
</evidence>
<dbReference type="NCBIfam" id="TIGR00362">
    <property type="entry name" value="DnaA"/>
    <property type="match status" value="1"/>
</dbReference>
<dbReference type="Pfam" id="PF00308">
    <property type="entry name" value="Bac_DnaA"/>
    <property type="match status" value="1"/>
</dbReference>
<comment type="domain">
    <text evidence="8">Domain I is involved in oligomerization and binding regulators, domain II is flexibile and of varying length in different bacteria, domain III forms the AAA+ region, while domain IV binds dsDNA.</text>
</comment>
<dbReference type="InterPro" id="IPR020591">
    <property type="entry name" value="Chromosome_initiator_DnaA-like"/>
</dbReference>
<dbReference type="HAMAP" id="MF_00377">
    <property type="entry name" value="DnaA_bact"/>
    <property type="match status" value="1"/>
</dbReference>
<evidence type="ECO:0000256" key="3">
    <source>
        <dbReference type="ARBA" id="ARBA00022705"/>
    </source>
</evidence>
<feature type="binding site" evidence="8">
    <location>
        <position position="161"/>
    </location>
    <ligand>
        <name>ATP</name>
        <dbReference type="ChEBI" id="CHEBI:30616"/>
    </ligand>
</feature>
<dbReference type="Proteomes" id="UP000886805">
    <property type="component" value="Unassembled WGS sequence"/>
</dbReference>
<dbReference type="SUPFAM" id="SSF52540">
    <property type="entry name" value="P-loop containing nucleoside triphosphate hydrolases"/>
    <property type="match status" value="1"/>
</dbReference>
<dbReference type="Gene3D" id="3.30.300.180">
    <property type="match status" value="1"/>
</dbReference>
<dbReference type="PANTHER" id="PTHR30050">
    <property type="entry name" value="CHROMOSOMAL REPLICATION INITIATOR PROTEIN DNAA"/>
    <property type="match status" value="1"/>
</dbReference>
<dbReference type="FunFam" id="1.10.8.60:FF:000003">
    <property type="entry name" value="Chromosomal replication initiator protein DnaA"/>
    <property type="match status" value="1"/>
</dbReference>
<evidence type="ECO:0000256" key="5">
    <source>
        <dbReference type="ARBA" id="ARBA00022840"/>
    </source>
</evidence>
<dbReference type="Gene3D" id="1.10.1750.10">
    <property type="match status" value="1"/>
</dbReference>
<evidence type="ECO:0000313" key="14">
    <source>
        <dbReference type="EMBL" id="HIX73129.1"/>
    </source>
</evidence>
<evidence type="ECO:0000256" key="4">
    <source>
        <dbReference type="ARBA" id="ARBA00022741"/>
    </source>
</evidence>
<dbReference type="Pfam" id="PF08299">
    <property type="entry name" value="Bac_DnaA_C"/>
    <property type="match status" value="1"/>
</dbReference>
<dbReference type="SMART" id="SM00382">
    <property type="entry name" value="AAA"/>
    <property type="match status" value="1"/>
</dbReference>
<dbReference type="Gene3D" id="3.40.50.300">
    <property type="entry name" value="P-loop containing nucleotide triphosphate hydrolases"/>
    <property type="match status" value="1"/>
</dbReference>
<dbReference type="AlphaFoldDB" id="A0A9D1X5H3"/>
<dbReference type="GO" id="GO:0003688">
    <property type="term" value="F:DNA replication origin binding"/>
    <property type="evidence" value="ECO:0007669"/>
    <property type="project" value="UniProtKB-UniRule"/>
</dbReference>
<dbReference type="InterPro" id="IPR013317">
    <property type="entry name" value="DnaA_dom"/>
</dbReference>
<dbReference type="InterPro" id="IPR027417">
    <property type="entry name" value="P-loop_NTPase"/>
</dbReference>
<dbReference type="InterPro" id="IPR018312">
    <property type="entry name" value="Chromosome_initiator_DnaA_CS"/>
</dbReference>
<dbReference type="InterPro" id="IPR038454">
    <property type="entry name" value="DnaA_N_sf"/>
</dbReference>
<dbReference type="InterPro" id="IPR010921">
    <property type="entry name" value="Trp_repressor/repl_initiator"/>
</dbReference>
<keyword evidence="6 8" id="KW-0446">Lipid-binding</keyword>
<dbReference type="PANTHER" id="PTHR30050:SF2">
    <property type="entry name" value="CHROMOSOMAL REPLICATION INITIATOR PROTEIN DNAA"/>
    <property type="match status" value="1"/>
</dbReference>
<sequence>MKEKIEANWNKILDILIKEQDVTQVAVHTWIEPLVIQSITDTTITFFVSRGSRGIEFIKHKYYDVLLSMAIEQVTGRQFEILFTDSPAPEETAPAKKSVKPKKTTSVPSEYLGNLNPRYTFDTFVVGPTNKMAHAVSVAVAESPGGSYNPLFLYGGAGLGKTHLMHSIAHHIINNRKDLRVLYVTSEKFTNELIDSLKHDKNKEFRDKYRNIDVLLIDDIQFIIGKESTQEEFFHTFNELHEAKKQIVISSDKHPREISTLEERLRSRFEWGITADIQPPDYETRMAILKKRAELENLEIDTEVMQYVATNITSNIRELEGALNKIYVFANLEKRPVTLPLAEEALKDIIETQKEITPEVIMDVVAEHYNITVSDILSRKKNKEIANPRQICMYLSRKYTNTSLQAIGKIMGNRDHTTVMHGADKIADLLTRDDQLKSNMDILIKKLNPPT</sequence>
<evidence type="ECO:0000259" key="12">
    <source>
        <dbReference type="SMART" id="SM00382"/>
    </source>
</evidence>
<evidence type="ECO:0000256" key="8">
    <source>
        <dbReference type="HAMAP-Rule" id="MF_00377"/>
    </source>
</evidence>
<feature type="binding site" evidence="8">
    <location>
        <position position="160"/>
    </location>
    <ligand>
        <name>ATP</name>
        <dbReference type="ChEBI" id="CHEBI:30616"/>
    </ligand>
</feature>
<dbReference type="CDD" id="cd06571">
    <property type="entry name" value="Bac_DnaA_C"/>
    <property type="match status" value="1"/>
</dbReference>
<organism evidence="14 15">
    <name type="scientific">Candidatus Anaerobutyricum stercoripullorum</name>
    <dbReference type="NCBI Taxonomy" id="2838456"/>
    <lineage>
        <taxon>Bacteria</taxon>
        <taxon>Bacillati</taxon>
        <taxon>Bacillota</taxon>
        <taxon>Clostridia</taxon>
        <taxon>Lachnospirales</taxon>
        <taxon>Lachnospiraceae</taxon>
        <taxon>Anaerobutyricum</taxon>
    </lineage>
</organism>
<evidence type="ECO:0000256" key="2">
    <source>
        <dbReference type="ARBA" id="ARBA00022490"/>
    </source>
</evidence>
<keyword evidence="5 8" id="KW-0067">ATP-binding</keyword>
<keyword evidence="2 8" id="KW-0963">Cytoplasm</keyword>
<keyword evidence="4 8" id="KW-0547">Nucleotide-binding</keyword>
<dbReference type="GO" id="GO:0005737">
    <property type="term" value="C:cytoplasm"/>
    <property type="evidence" value="ECO:0007669"/>
    <property type="project" value="UniProtKB-SubCell"/>
</dbReference>
<name>A0A9D1X5H3_9FIRM</name>
<evidence type="ECO:0000259" key="13">
    <source>
        <dbReference type="SMART" id="SM00760"/>
    </source>
</evidence>
<dbReference type="GO" id="GO:0005886">
    <property type="term" value="C:plasma membrane"/>
    <property type="evidence" value="ECO:0007669"/>
    <property type="project" value="TreeGrafter"/>
</dbReference>
<feature type="domain" description="AAA+ ATPase" evidence="12">
    <location>
        <begin position="147"/>
        <end position="275"/>
    </location>
</feature>
<feature type="region of interest" description="Domain I, interacts with DnaA modulators" evidence="8">
    <location>
        <begin position="1"/>
        <end position="92"/>
    </location>
</feature>
<evidence type="ECO:0000256" key="11">
    <source>
        <dbReference type="RuleBase" id="RU004227"/>
    </source>
</evidence>
<evidence type="ECO:0000256" key="7">
    <source>
        <dbReference type="ARBA" id="ARBA00023125"/>
    </source>
</evidence>
<feature type="region of interest" description="Domain III, AAA+ region" evidence="8">
    <location>
        <begin position="114"/>
        <end position="330"/>
    </location>
</feature>
<reference evidence="14" key="2">
    <citation type="submission" date="2021-04" db="EMBL/GenBank/DDBJ databases">
        <authorList>
            <person name="Gilroy R."/>
        </authorList>
    </citation>
    <scope>NUCLEOTIDE SEQUENCE</scope>
    <source>
        <strain evidence="14">ChiSxjej3B15-1167</strain>
    </source>
</reference>
<comment type="subunit">
    <text evidence="8">Oligomerizes as a right-handed, spiral filament on DNA at oriC.</text>
</comment>
<dbReference type="InterPro" id="IPR001957">
    <property type="entry name" value="Chromosome_initiator_DnaA"/>
</dbReference>
<accession>A0A9D1X5H3</accession>
<dbReference type="PRINTS" id="PR00051">
    <property type="entry name" value="DNAA"/>
</dbReference>
<evidence type="ECO:0000256" key="1">
    <source>
        <dbReference type="ARBA" id="ARBA00006583"/>
    </source>
</evidence>
<evidence type="ECO:0000313" key="15">
    <source>
        <dbReference type="Proteomes" id="UP000886805"/>
    </source>
</evidence>
<feature type="binding site" evidence="8">
    <location>
        <position position="158"/>
    </location>
    <ligand>
        <name>ATP</name>
        <dbReference type="ChEBI" id="CHEBI:30616"/>
    </ligand>
</feature>
<dbReference type="SMART" id="SM00760">
    <property type="entry name" value="Bac_DnaA_C"/>
    <property type="match status" value="1"/>
</dbReference>
<evidence type="ECO:0000256" key="6">
    <source>
        <dbReference type="ARBA" id="ARBA00023121"/>
    </source>
</evidence>
<dbReference type="EMBL" id="DXEQ01000267">
    <property type="protein sequence ID" value="HIX73129.1"/>
    <property type="molecule type" value="Genomic_DNA"/>
</dbReference>
<dbReference type="Gene3D" id="1.10.8.60">
    <property type="match status" value="1"/>
</dbReference>
<proteinExistence type="inferred from homology"/>
<dbReference type="GO" id="GO:0008289">
    <property type="term" value="F:lipid binding"/>
    <property type="evidence" value="ECO:0007669"/>
    <property type="project" value="UniProtKB-KW"/>
</dbReference>
<keyword evidence="7 8" id="KW-0238">DNA-binding</keyword>
<dbReference type="GO" id="GO:0005524">
    <property type="term" value="F:ATP binding"/>
    <property type="evidence" value="ECO:0007669"/>
    <property type="project" value="UniProtKB-UniRule"/>
</dbReference>
<comment type="function">
    <text evidence="8 10">Plays an essential role in the initiation and regulation of chromosomal replication. ATP-DnaA binds to the origin of replication (oriC) to initiate formation of the DNA replication initiation complex once per cell cycle. Binds the DnaA box (a 9 base pair repeat at the origin) and separates the double-stranded (ds)DNA. Forms a right-handed helical filament on oriC DNA; dsDNA binds to the exterior of the filament while single-stranded (ss)DNA is stabiized in the filament's interior. The ATP-DnaA-oriC complex binds and stabilizes one strand of the AT-rich DNA unwinding element (DUE), permitting loading of DNA polymerase. After initiation quickly degrades to an ADP-DnaA complex that is not apt for DNA replication. Binds acidic phospholipids.</text>
</comment>